<evidence type="ECO:0000313" key="4">
    <source>
        <dbReference type="Proteomes" id="UP000275865"/>
    </source>
</evidence>
<keyword evidence="3" id="KW-1185">Reference proteome</keyword>
<gene>
    <name evidence="2" type="ORF">D7044_09035</name>
    <name evidence="1" type="ORF">D7147_05170</name>
</gene>
<protein>
    <submittedName>
        <fullName evidence="2">DUF1877 domain-containing protein</fullName>
    </submittedName>
</protein>
<comment type="caution">
    <text evidence="2">The sequence shown here is derived from an EMBL/GenBank/DDBJ whole genome shotgun (WGS) entry which is preliminary data.</text>
</comment>
<sequence>MAVTQQLARLSADQLAACRRSAEELDNLCSFELIPSSDHLDLDWSPAPILRACEISHVTRASLTTLRRAFTGDAEINPAYREEHPVTALEPDAVADVAKLLGNMDPGVALAAVPLEAAAALATLRMPRFDGHPRAYLHHHLAAVRDFYLYAARQRLAIALWWD</sequence>
<evidence type="ECO:0000313" key="3">
    <source>
        <dbReference type="Proteomes" id="UP000271548"/>
    </source>
</evidence>
<dbReference type="InterPro" id="IPR035944">
    <property type="entry name" value="YfbM-like_sf"/>
</dbReference>
<dbReference type="EMBL" id="RAZS01000002">
    <property type="protein sequence ID" value="RKN22113.1"/>
    <property type="molecule type" value="Genomic_DNA"/>
</dbReference>
<dbReference type="EMBL" id="RAZT01000004">
    <property type="protein sequence ID" value="RKN33877.1"/>
    <property type="molecule type" value="Genomic_DNA"/>
</dbReference>
<organism evidence="2 4">
    <name type="scientific">Micromonospora musae</name>
    <dbReference type="NCBI Taxonomy" id="1894970"/>
    <lineage>
        <taxon>Bacteria</taxon>
        <taxon>Bacillati</taxon>
        <taxon>Actinomycetota</taxon>
        <taxon>Actinomycetes</taxon>
        <taxon>Micromonosporales</taxon>
        <taxon>Micromonosporaceae</taxon>
        <taxon>Micromonospora</taxon>
    </lineage>
</organism>
<proteinExistence type="predicted"/>
<evidence type="ECO:0000313" key="1">
    <source>
        <dbReference type="EMBL" id="RKN22113.1"/>
    </source>
</evidence>
<reference evidence="3 4" key="1">
    <citation type="submission" date="2018-09" db="EMBL/GenBank/DDBJ databases">
        <title>Micromonospora sp. nov. MS1-9, isolated from a root of Musa sp.</title>
        <authorList>
            <person name="Kuncharoen N."/>
            <person name="Kudo T."/>
            <person name="Ohkuma M."/>
            <person name="Yuki M."/>
            <person name="Tanasupawat S."/>
        </authorList>
    </citation>
    <scope>NUCLEOTIDE SEQUENCE [LARGE SCALE GENOMIC DNA]</scope>
    <source>
        <strain evidence="2 4">MS1-9</strain>
        <strain evidence="1 3">NGC1-4</strain>
    </source>
</reference>
<dbReference type="OrthoDB" id="4274517at2"/>
<evidence type="ECO:0000313" key="2">
    <source>
        <dbReference type="EMBL" id="RKN33877.1"/>
    </source>
</evidence>
<name>A0A3A9YK82_9ACTN</name>
<accession>A0A3A9YK82</accession>
<dbReference type="Proteomes" id="UP000271548">
    <property type="component" value="Unassembled WGS sequence"/>
</dbReference>
<dbReference type="Proteomes" id="UP000275865">
    <property type="component" value="Unassembled WGS sequence"/>
</dbReference>
<dbReference type="RefSeq" id="WP_120674180.1">
    <property type="nucleotide sequence ID" value="NZ_RAZS01000002.1"/>
</dbReference>
<dbReference type="Gene3D" id="3.40.1760.10">
    <property type="entry name" value="YfbM-like super family"/>
    <property type="match status" value="1"/>
</dbReference>
<dbReference type="AlphaFoldDB" id="A0A3A9YK82"/>